<dbReference type="OrthoDB" id="256303at2759"/>
<organism evidence="5 6">
    <name type="scientific">Ceraceosorus bombacis</name>
    <dbReference type="NCBI Taxonomy" id="401625"/>
    <lineage>
        <taxon>Eukaryota</taxon>
        <taxon>Fungi</taxon>
        <taxon>Dikarya</taxon>
        <taxon>Basidiomycota</taxon>
        <taxon>Ustilaginomycotina</taxon>
        <taxon>Exobasidiomycetes</taxon>
        <taxon>Ceraceosorales</taxon>
        <taxon>Ceraceosoraceae</taxon>
        <taxon>Ceraceosorus</taxon>
    </lineage>
</organism>
<dbReference type="SMART" id="SM00320">
    <property type="entry name" value="WD40"/>
    <property type="match status" value="5"/>
</dbReference>
<evidence type="ECO:0000256" key="1">
    <source>
        <dbReference type="ARBA" id="ARBA00022574"/>
    </source>
</evidence>
<dbReference type="PROSITE" id="PS50082">
    <property type="entry name" value="WD_REPEATS_2"/>
    <property type="match status" value="2"/>
</dbReference>
<dbReference type="InterPro" id="IPR036322">
    <property type="entry name" value="WD40_repeat_dom_sf"/>
</dbReference>
<proteinExistence type="predicted"/>
<feature type="repeat" description="WD" evidence="3">
    <location>
        <begin position="125"/>
        <end position="167"/>
    </location>
</feature>
<reference evidence="5 6" key="1">
    <citation type="submission" date="2014-09" db="EMBL/GenBank/DDBJ databases">
        <authorList>
            <person name="Magalhaes I.L.F."/>
            <person name="Oliveira U."/>
            <person name="Santos F.R."/>
            <person name="Vidigal T.H.D.A."/>
            <person name="Brescovit A.D."/>
            <person name="Santos A.J."/>
        </authorList>
    </citation>
    <scope>NUCLEOTIDE SEQUENCE [LARGE SCALE GENOMIC DNA]</scope>
</reference>
<dbReference type="STRING" id="401625.A0A0P1BB10"/>
<feature type="compositionally biased region" description="Polar residues" evidence="4">
    <location>
        <begin position="24"/>
        <end position="35"/>
    </location>
</feature>
<evidence type="ECO:0000256" key="4">
    <source>
        <dbReference type="SAM" id="MobiDB-lite"/>
    </source>
</evidence>
<evidence type="ECO:0000313" key="6">
    <source>
        <dbReference type="Proteomes" id="UP000054845"/>
    </source>
</evidence>
<keyword evidence="1 3" id="KW-0853">WD repeat</keyword>
<feature type="repeat" description="WD" evidence="3">
    <location>
        <begin position="84"/>
        <end position="125"/>
    </location>
</feature>
<accession>A0A0P1BB10</accession>
<dbReference type="PANTHER" id="PTHR10971">
    <property type="entry name" value="MRNA EXPORT FACTOR AND BUB3"/>
    <property type="match status" value="1"/>
</dbReference>
<dbReference type="InterPro" id="IPR001680">
    <property type="entry name" value="WD40_rpt"/>
</dbReference>
<evidence type="ECO:0000313" key="5">
    <source>
        <dbReference type="EMBL" id="CEH13191.1"/>
    </source>
</evidence>
<dbReference type="Pfam" id="PF00400">
    <property type="entry name" value="WD40"/>
    <property type="match status" value="4"/>
</dbReference>
<evidence type="ECO:0000256" key="2">
    <source>
        <dbReference type="ARBA" id="ARBA00022737"/>
    </source>
</evidence>
<dbReference type="EMBL" id="CCYA01000206">
    <property type="protein sequence ID" value="CEH13191.1"/>
    <property type="molecule type" value="Genomic_DNA"/>
</dbReference>
<name>A0A0P1BB10_9BASI</name>
<feature type="region of interest" description="Disordered" evidence="4">
    <location>
        <begin position="1"/>
        <end position="46"/>
    </location>
</feature>
<dbReference type="PRINTS" id="PR00320">
    <property type="entry name" value="GPROTEINBRPT"/>
</dbReference>
<keyword evidence="2" id="KW-0677">Repeat</keyword>
<sequence length="378" mass="41332">MSSIFRAPSGFGASAASTARPGLVNTSNTGNQAASTDIEVNPSPPDGISSLDWSSAADFLVSGCWDNNVRIYGVEGAGAVPKAMYSHEGPVLDTIWSKDGLRVISGSADKTAKLYDVQSGQSNQIAAHDAPIKHVRWVDQGNGLLATASWDKTVKYWDMRQGNPIAQATLSERCYAMDCEWPYLVVGTADRKIHVFDLQQNPNAPAFSIDSPLKYQTRTIACFRRAPEVGLEPMAPGFALGSIEGRVAIQYFKDEHKSSNFSFKCHRKEPPTGSREPAVVCPVNEISFTPQGTFSTCGSDGTFTFWDKDARTRLKTFDRKAAPISATAFNRDGKIFAYAVSYDWHAGHQMANPPNSGKDKIYLLPVAEEDIRRKPPKR</sequence>
<dbReference type="InterPro" id="IPR015943">
    <property type="entry name" value="WD40/YVTN_repeat-like_dom_sf"/>
</dbReference>
<dbReference type="Proteomes" id="UP000054845">
    <property type="component" value="Unassembled WGS sequence"/>
</dbReference>
<dbReference type="Gene3D" id="2.130.10.10">
    <property type="entry name" value="YVTN repeat-like/Quinoprotein amine dehydrogenase"/>
    <property type="match status" value="1"/>
</dbReference>
<dbReference type="InterPro" id="IPR020472">
    <property type="entry name" value="WD40_PAC1"/>
</dbReference>
<keyword evidence="6" id="KW-1185">Reference proteome</keyword>
<evidence type="ECO:0000256" key="3">
    <source>
        <dbReference type="PROSITE-ProRule" id="PRU00221"/>
    </source>
</evidence>
<dbReference type="PROSITE" id="PS50294">
    <property type="entry name" value="WD_REPEATS_REGION"/>
    <property type="match status" value="2"/>
</dbReference>
<dbReference type="SUPFAM" id="SSF50978">
    <property type="entry name" value="WD40 repeat-like"/>
    <property type="match status" value="1"/>
</dbReference>
<dbReference type="AlphaFoldDB" id="A0A0P1BB10"/>
<protein>
    <submittedName>
        <fullName evidence="5">Wd40 repeat-like protein</fullName>
    </submittedName>
</protein>